<keyword evidence="4 6" id="KW-1133">Transmembrane helix</keyword>
<comment type="caution">
    <text evidence="7">The sequence shown here is derived from an EMBL/GenBank/DDBJ whole genome shotgun (WGS) entry which is preliminary data.</text>
</comment>
<evidence type="ECO:0000256" key="5">
    <source>
        <dbReference type="ARBA" id="ARBA00023136"/>
    </source>
</evidence>
<evidence type="ECO:0000256" key="6">
    <source>
        <dbReference type="SAM" id="Phobius"/>
    </source>
</evidence>
<feature type="transmembrane region" description="Helical" evidence="6">
    <location>
        <begin position="88"/>
        <end position="108"/>
    </location>
</feature>
<evidence type="ECO:0000256" key="1">
    <source>
        <dbReference type="ARBA" id="ARBA00004651"/>
    </source>
</evidence>
<keyword evidence="2" id="KW-1003">Cell membrane</keyword>
<name>A0ABD0SFH5_LOXSC</name>
<feature type="transmembrane region" description="Helical" evidence="6">
    <location>
        <begin position="57"/>
        <end position="76"/>
    </location>
</feature>
<evidence type="ECO:0000313" key="8">
    <source>
        <dbReference type="Proteomes" id="UP001549921"/>
    </source>
</evidence>
<keyword evidence="5 6" id="KW-0472">Membrane</keyword>
<comment type="subcellular location">
    <subcellularLocation>
        <location evidence="1">Cell membrane</location>
        <topology evidence="1">Multi-pass membrane protein</topology>
    </subcellularLocation>
</comment>
<reference evidence="7 8" key="1">
    <citation type="submission" date="2024-06" db="EMBL/GenBank/DDBJ databases">
        <title>A chromosome-level genome assembly of beet webworm, Loxostege sticticalis.</title>
        <authorList>
            <person name="Zhang Y."/>
        </authorList>
    </citation>
    <scope>NUCLEOTIDE SEQUENCE [LARGE SCALE GENOMIC DNA]</scope>
    <source>
        <strain evidence="7">AQ028</strain>
        <tissue evidence="7">Male pupae</tissue>
    </source>
</reference>
<evidence type="ECO:0000256" key="3">
    <source>
        <dbReference type="ARBA" id="ARBA00022692"/>
    </source>
</evidence>
<dbReference type="EMBL" id="JBEDNZ010000023">
    <property type="protein sequence ID" value="KAL0812093.1"/>
    <property type="molecule type" value="Genomic_DNA"/>
</dbReference>
<accession>A0ABD0SFH5</accession>
<evidence type="ECO:0000313" key="7">
    <source>
        <dbReference type="EMBL" id="KAL0812093.1"/>
    </source>
</evidence>
<organism evidence="7 8">
    <name type="scientific">Loxostege sticticalis</name>
    <name type="common">Beet webworm moth</name>
    <dbReference type="NCBI Taxonomy" id="481309"/>
    <lineage>
        <taxon>Eukaryota</taxon>
        <taxon>Metazoa</taxon>
        <taxon>Ecdysozoa</taxon>
        <taxon>Arthropoda</taxon>
        <taxon>Hexapoda</taxon>
        <taxon>Insecta</taxon>
        <taxon>Pterygota</taxon>
        <taxon>Neoptera</taxon>
        <taxon>Endopterygota</taxon>
        <taxon>Lepidoptera</taxon>
        <taxon>Glossata</taxon>
        <taxon>Ditrysia</taxon>
        <taxon>Pyraloidea</taxon>
        <taxon>Crambidae</taxon>
        <taxon>Pyraustinae</taxon>
        <taxon>Loxostege</taxon>
    </lineage>
</organism>
<evidence type="ECO:0000256" key="2">
    <source>
        <dbReference type="ARBA" id="ARBA00022475"/>
    </source>
</evidence>
<dbReference type="AlphaFoldDB" id="A0ABD0SFH5"/>
<evidence type="ECO:0008006" key="9">
    <source>
        <dbReference type="Google" id="ProtNLM"/>
    </source>
</evidence>
<proteinExistence type="predicted"/>
<dbReference type="Pfam" id="PF08395">
    <property type="entry name" value="7tm_7"/>
    <property type="match status" value="1"/>
</dbReference>
<keyword evidence="3 6" id="KW-0812">Transmembrane</keyword>
<evidence type="ECO:0000256" key="4">
    <source>
        <dbReference type="ARBA" id="ARBA00022989"/>
    </source>
</evidence>
<dbReference type="Proteomes" id="UP001549921">
    <property type="component" value="Unassembled WGS sequence"/>
</dbReference>
<gene>
    <name evidence="7" type="ORF">ABMA28_009477</name>
</gene>
<sequence length="189" mass="21554">MKLLTIQLHMWFFEAETVCKMEINRNGSNGEWTNILEIYTNILDAFKIYGNVFQVQILYLIIEIFSHALMYVQVFIETGKRGSINKIMTLGVLLIIMLMKSLLSLTMLCAHCEKFYKTIDIAESFCASMMDINLSGEAKRFFKNVRRLKIADFQKLSVCGLVCIDAALPLQLSALVATYTVVLLQVAFI</sequence>
<dbReference type="InterPro" id="IPR013604">
    <property type="entry name" value="7TM_chemorcpt"/>
</dbReference>
<protein>
    <recommendedName>
        <fullName evidence="9">Gustatory receptor</fullName>
    </recommendedName>
</protein>
<dbReference type="GO" id="GO:0005886">
    <property type="term" value="C:plasma membrane"/>
    <property type="evidence" value="ECO:0007669"/>
    <property type="project" value="UniProtKB-SubCell"/>
</dbReference>